<keyword evidence="4" id="KW-1185">Reference proteome</keyword>
<protein>
    <submittedName>
        <fullName evidence="1">Uncharacterized protein</fullName>
    </submittedName>
</protein>
<dbReference type="AlphaFoldDB" id="A0A2N5IS97"/>
<evidence type="ECO:0000313" key="3">
    <source>
        <dbReference type="Proteomes" id="UP000234855"/>
    </source>
</evidence>
<dbReference type="Proteomes" id="UP000663067">
    <property type="component" value="Chromosome"/>
</dbReference>
<sequence length="207" mass="23577">MKNFHLYSDEAVLLQTNSARCTSLESGSTDELILTNRRIIHRWSIPKLFSKNIEHVDEYPLDRIKIVDGKVQAQYWRNAASENDQELRLFLRDQELFFIFWSDKPRDARNEIFQWMDAISMQLTGVPADKPADSSTAKAIPGVAWLTDTIKGTVDTVRETWTGQSVKQPVPVVRKPINKQCKGCHAPLSGIPGQLVVCKYCDTKQTL</sequence>
<proteinExistence type="predicted"/>
<dbReference type="RefSeq" id="WP_101625799.1">
    <property type="nucleotide sequence ID" value="NZ_CP071591.1"/>
</dbReference>
<evidence type="ECO:0000313" key="4">
    <source>
        <dbReference type="Proteomes" id="UP000663067"/>
    </source>
</evidence>
<reference evidence="1 3" key="1">
    <citation type="submission" date="2017-07" db="EMBL/GenBank/DDBJ databases">
        <title>Bifidobacterium novel species.</title>
        <authorList>
            <person name="Lugli G.A."/>
            <person name="Milani C."/>
            <person name="Duranti S."/>
            <person name="Mangifesta M."/>
        </authorList>
    </citation>
    <scope>NUCLEOTIDE SEQUENCE [LARGE SCALE GENOMIC DNA]</scope>
    <source>
        <strain evidence="1 3">45</strain>
    </source>
</reference>
<reference evidence="2 4" key="2">
    <citation type="submission" date="2021-03" db="EMBL/GenBank/DDBJ databases">
        <title>Genome sequencing of Bifidobacterium imperatoris JCM 32708.</title>
        <authorList>
            <person name="Kim J."/>
        </authorList>
    </citation>
    <scope>NUCLEOTIDE SEQUENCE [LARGE SCALE GENOMIC DNA]</scope>
    <source>
        <strain evidence="2 4">JCM 32708</strain>
    </source>
</reference>
<evidence type="ECO:0000313" key="2">
    <source>
        <dbReference type="EMBL" id="QSY57953.1"/>
    </source>
</evidence>
<accession>A0A2N5IS97</accession>
<gene>
    <name evidence="2" type="ORF">BLI708_01055</name>
    <name evidence="1" type="ORF">Tam1G_1160</name>
</gene>
<dbReference type="Proteomes" id="UP000234855">
    <property type="component" value="Unassembled WGS sequence"/>
</dbReference>
<organism evidence="1 3">
    <name type="scientific">Bifidobacterium imperatoris</name>
    <dbReference type="NCBI Taxonomy" id="2020965"/>
    <lineage>
        <taxon>Bacteria</taxon>
        <taxon>Bacillati</taxon>
        <taxon>Actinomycetota</taxon>
        <taxon>Actinomycetes</taxon>
        <taxon>Bifidobacteriales</taxon>
        <taxon>Bifidobacteriaceae</taxon>
        <taxon>Bifidobacterium</taxon>
    </lineage>
</organism>
<name>A0A2N5IS97_9BIFI</name>
<dbReference type="EMBL" id="NMWV01000014">
    <property type="protein sequence ID" value="PLS24832.1"/>
    <property type="molecule type" value="Genomic_DNA"/>
</dbReference>
<dbReference type="EMBL" id="CP071591">
    <property type="protein sequence ID" value="QSY57953.1"/>
    <property type="molecule type" value="Genomic_DNA"/>
</dbReference>
<evidence type="ECO:0000313" key="1">
    <source>
        <dbReference type="EMBL" id="PLS24832.1"/>
    </source>
</evidence>